<dbReference type="Proteomes" id="UP000346198">
    <property type="component" value="Unassembled WGS sequence"/>
</dbReference>
<accession>A0A6C2UGQ9</accession>
<dbReference type="AlphaFoldDB" id="A0A6C2UGQ9"/>
<dbReference type="SUPFAM" id="SSF55486">
    <property type="entry name" value="Metalloproteases ('zincins'), catalytic domain"/>
    <property type="match status" value="1"/>
</dbReference>
<dbReference type="Gene3D" id="3.40.390.10">
    <property type="entry name" value="Collagenase (Catalytic Domain)"/>
    <property type="match status" value="1"/>
</dbReference>
<dbReference type="EMBL" id="CAAHFH010000001">
    <property type="protein sequence ID" value="VGO19109.1"/>
    <property type="molecule type" value="Genomic_DNA"/>
</dbReference>
<sequence>MAFFLKKSRVANRPDKPVGAGRYRLFLVVVTMGLSTGSVGAEQSIAEREGLEVDERRAIFVFINIRDKADHHYTKQHVQELREHLFSEGMSVDAIYNQSSFGQTRFLEENVRTPEPITVEPYEGCPKKDYRIRAMEVLRSELGIEAYDYQHRFFIFPSGKTTKSECLFTAAGQVGSHGVESSKAAWAKVHSVFTIAHEMGHNVGFNHAKSDRNNNGFNEDEPSDRRYGDGSCIMGSTTGPKGFNSVHADQAGWYDHLPAGTLVLLNKPLVTERVLLPLGRDPYREPGTQVIKLPRKSADGEFYYLSFRESAGVDTNLKSAFVGGVSIHRGRKKGKASYLICTLKDQEIFRDAERGLVIRQLSHSRNGVRIHVEFRHL</sequence>
<protein>
    <recommendedName>
        <fullName evidence="2">Peptidase M11 gametolysin domain-containing protein</fullName>
    </recommendedName>
</protein>
<dbReference type="Pfam" id="PF05548">
    <property type="entry name" value="Peptidase_M11"/>
    <property type="match status" value="1"/>
</dbReference>
<gene>
    <name evidence="3" type="ORF">SCARR_01165</name>
</gene>
<evidence type="ECO:0000259" key="2">
    <source>
        <dbReference type="Pfam" id="PF05548"/>
    </source>
</evidence>
<evidence type="ECO:0000256" key="1">
    <source>
        <dbReference type="SAM" id="MobiDB-lite"/>
    </source>
</evidence>
<feature type="domain" description="Peptidase M11 gametolysin" evidence="2">
    <location>
        <begin position="96"/>
        <end position="329"/>
    </location>
</feature>
<reference evidence="3 4" key="1">
    <citation type="submission" date="2019-04" db="EMBL/GenBank/DDBJ databases">
        <authorList>
            <person name="Van Vliet M D."/>
        </authorList>
    </citation>
    <scope>NUCLEOTIDE SEQUENCE [LARGE SCALE GENOMIC DNA]</scope>
    <source>
        <strain evidence="3 4">F21</strain>
    </source>
</reference>
<dbReference type="InterPro" id="IPR024079">
    <property type="entry name" value="MetalloPept_cat_dom_sf"/>
</dbReference>
<evidence type="ECO:0000313" key="4">
    <source>
        <dbReference type="Proteomes" id="UP000346198"/>
    </source>
</evidence>
<proteinExistence type="predicted"/>
<feature type="region of interest" description="Disordered" evidence="1">
    <location>
        <begin position="206"/>
        <end position="230"/>
    </location>
</feature>
<evidence type="ECO:0000313" key="3">
    <source>
        <dbReference type="EMBL" id="VGO19109.1"/>
    </source>
</evidence>
<organism evidence="3 4">
    <name type="scientific">Pontiella sulfatireligans</name>
    <dbReference type="NCBI Taxonomy" id="2750658"/>
    <lineage>
        <taxon>Bacteria</taxon>
        <taxon>Pseudomonadati</taxon>
        <taxon>Kiritimatiellota</taxon>
        <taxon>Kiritimatiellia</taxon>
        <taxon>Kiritimatiellales</taxon>
        <taxon>Pontiellaceae</taxon>
        <taxon>Pontiella</taxon>
    </lineage>
</organism>
<dbReference type="GO" id="GO:0008237">
    <property type="term" value="F:metallopeptidase activity"/>
    <property type="evidence" value="ECO:0007669"/>
    <property type="project" value="InterPro"/>
</dbReference>
<name>A0A6C2UGQ9_9BACT</name>
<keyword evidence="4" id="KW-1185">Reference proteome</keyword>
<dbReference type="InterPro" id="IPR008752">
    <property type="entry name" value="Peptidase_M11"/>
</dbReference>
<dbReference type="RefSeq" id="WP_168433028.1">
    <property type="nucleotide sequence ID" value="NZ_CAAHFH010000001.1"/>
</dbReference>